<sequence>MTTSLAVNSEFKPFVYTDCECSVPKATEPRMPSAQNAPKSKRDRPHLTIKPIP</sequence>
<evidence type="ECO:0000313" key="2">
    <source>
        <dbReference type="EMBL" id="QDS96521.1"/>
    </source>
</evidence>
<gene>
    <name evidence="2" type="ORF">FF011L_53330</name>
</gene>
<evidence type="ECO:0000313" key="3">
    <source>
        <dbReference type="Proteomes" id="UP000320672"/>
    </source>
</evidence>
<evidence type="ECO:0000256" key="1">
    <source>
        <dbReference type="SAM" id="MobiDB-lite"/>
    </source>
</evidence>
<dbReference type="Proteomes" id="UP000320672">
    <property type="component" value="Chromosome"/>
</dbReference>
<organism evidence="2 3">
    <name type="scientific">Roseimaritima multifibrata</name>
    <dbReference type="NCBI Taxonomy" id="1930274"/>
    <lineage>
        <taxon>Bacteria</taxon>
        <taxon>Pseudomonadati</taxon>
        <taxon>Planctomycetota</taxon>
        <taxon>Planctomycetia</taxon>
        <taxon>Pirellulales</taxon>
        <taxon>Pirellulaceae</taxon>
        <taxon>Roseimaritima</taxon>
    </lineage>
</organism>
<dbReference type="KEGG" id="rml:FF011L_53330"/>
<name>A0A517MNR9_9BACT</name>
<accession>A0A517MNR9</accession>
<feature type="region of interest" description="Disordered" evidence="1">
    <location>
        <begin position="24"/>
        <end position="53"/>
    </location>
</feature>
<proteinExistence type="predicted"/>
<protein>
    <submittedName>
        <fullName evidence="2">Uncharacterized protein</fullName>
    </submittedName>
</protein>
<dbReference type="AlphaFoldDB" id="A0A517MNR9"/>
<reference evidence="2 3" key="1">
    <citation type="submission" date="2019-02" db="EMBL/GenBank/DDBJ databases">
        <title>Deep-cultivation of Planctomycetes and their phenomic and genomic characterization uncovers novel biology.</title>
        <authorList>
            <person name="Wiegand S."/>
            <person name="Jogler M."/>
            <person name="Boedeker C."/>
            <person name="Pinto D."/>
            <person name="Vollmers J."/>
            <person name="Rivas-Marin E."/>
            <person name="Kohn T."/>
            <person name="Peeters S.H."/>
            <person name="Heuer A."/>
            <person name="Rast P."/>
            <person name="Oberbeckmann S."/>
            <person name="Bunk B."/>
            <person name="Jeske O."/>
            <person name="Meyerdierks A."/>
            <person name="Storesund J.E."/>
            <person name="Kallscheuer N."/>
            <person name="Luecker S."/>
            <person name="Lage O.M."/>
            <person name="Pohl T."/>
            <person name="Merkel B.J."/>
            <person name="Hornburger P."/>
            <person name="Mueller R.-W."/>
            <person name="Bruemmer F."/>
            <person name="Labrenz M."/>
            <person name="Spormann A.M."/>
            <person name="Op den Camp H."/>
            <person name="Overmann J."/>
            <person name="Amann R."/>
            <person name="Jetten M.S.M."/>
            <person name="Mascher T."/>
            <person name="Medema M.H."/>
            <person name="Devos D.P."/>
            <person name="Kaster A.-K."/>
            <person name="Ovreas L."/>
            <person name="Rohde M."/>
            <person name="Galperin M.Y."/>
            <person name="Jogler C."/>
        </authorList>
    </citation>
    <scope>NUCLEOTIDE SEQUENCE [LARGE SCALE GENOMIC DNA]</scope>
    <source>
        <strain evidence="2 3">FF011L</strain>
    </source>
</reference>
<dbReference type="EMBL" id="CP036262">
    <property type="protein sequence ID" value="QDS96521.1"/>
    <property type="molecule type" value="Genomic_DNA"/>
</dbReference>
<dbReference type="RefSeq" id="WP_218932872.1">
    <property type="nucleotide sequence ID" value="NZ_CP036262.1"/>
</dbReference>
<keyword evidence="3" id="KW-1185">Reference proteome</keyword>